<feature type="transmembrane region" description="Helical" evidence="6">
    <location>
        <begin position="60"/>
        <end position="81"/>
    </location>
</feature>
<comment type="similarity">
    <text evidence="2">Belongs to the TMEM86 family.</text>
</comment>
<sequence>MKLRASAVALLISFAAVTVLHLIAQFVAPGELFAHVTQSLLMPLLAAALWAGTVRPRGRLVWAVIVALFFSWLGDVLPRFVAGDAGFLTMVGCFLIAQVWYIVAFAPSWRRSVVRQPLLLLPYLAAFALLVVFCAGGAGSLLVPVVIYGIALVTMAVLSTGLGRVAGLGGAIFFVSDAMIALRTFADIAPPASGFWVMLTYSLGQALIVVAVMRCTQQQTKKES</sequence>
<keyword evidence="8" id="KW-1185">Reference proteome</keyword>
<dbReference type="Proteomes" id="UP001170379">
    <property type="component" value="Unassembled WGS sequence"/>
</dbReference>
<comment type="caution">
    <text evidence="7">The sequence shown here is derived from an EMBL/GenBank/DDBJ whole genome shotgun (WGS) entry which is preliminary data.</text>
</comment>
<keyword evidence="3 6" id="KW-0812">Transmembrane</keyword>
<evidence type="ECO:0000256" key="3">
    <source>
        <dbReference type="ARBA" id="ARBA00022692"/>
    </source>
</evidence>
<feature type="transmembrane region" description="Helical" evidence="6">
    <location>
        <begin position="165"/>
        <end position="186"/>
    </location>
</feature>
<proteinExistence type="inferred from homology"/>
<organism evidence="7 8">
    <name type="scientific">Gulosibacter molinativorax</name>
    <dbReference type="NCBI Taxonomy" id="256821"/>
    <lineage>
        <taxon>Bacteria</taxon>
        <taxon>Bacillati</taxon>
        <taxon>Actinomycetota</taxon>
        <taxon>Actinomycetes</taxon>
        <taxon>Micrococcales</taxon>
        <taxon>Microbacteriaceae</taxon>
        <taxon>Gulosibacter</taxon>
    </lineage>
</organism>
<reference evidence="7" key="2">
    <citation type="journal article" date="2022" name="Sci. Rep.">
        <title>In silico prediction of the enzymes involved in the degradation of the herbicide molinate by Gulosibacter molinativorax ON4T.</title>
        <authorList>
            <person name="Lopes A.R."/>
            <person name="Bunin E."/>
            <person name="Viana A.T."/>
            <person name="Froufe H."/>
            <person name="Munoz-Merida A."/>
            <person name="Pinho D."/>
            <person name="Figueiredo J."/>
            <person name="Barroso C."/>
            <person name="Vaz-Moreira I."/>
            <person name="Bellanger X."/>
            <person name="Egas C."/>
            <person name="Nunes O.C."/>
        </authorList>
    </citation>
    <scope>NUCLEOTIDE SEQUENCE</scope>
    <source>
        <strain evidence="7">ON4</strain>
    </source>
</reference>
<protein>
    <submittedName>
        <fullName evidence="7">Lysoplasmalogenase</fullName>
    </submittedName>
</protein>
<feature type="transmembrane region" description="Helical" evidence="6">
    <location>
        <begin position="192"/>
        <end position="213"/>
    </location>
</feature>
<reference evidence="7" key="1">
    <citation type="submission" date="2018-03" db="EMBL/GenBank/DDBJ databases">
        <authorList>
            <person name="Nunes O.C."/>
            <person name="Lopes A.R."/>
            <person name="Froufe H."/>
            <person name="Munoz-Merida A."/>
            <person name="Barroso C."/>
            <person name="Egas C."/>
        </authorList>
    </citation>
    <scope>NUCLEOTIDE SEQUENCE</scope>
    <source>
        <strain evidence="7">ON4</strain>
    </source>
</reference>
<feature type="transmembrane region" description="Helical" evidence="6">
    <location>
        <begin position="7"/>
        <end position="26"/>
    </location>
</feature>
<evidence type="ECO:0000313" key="7">
    <source>
        <dbReference type="EMBL" id="MDJ1370515.1"/>
    </source>
</evidence>
<feature type="transmembrane region" description="Helical" evidence="6">
    <location>
        <begin position="141"/>
        <end position="158"/>
    </location>
</feature>
<comment type="subcellular location">
    <subcellularLocation>
        <location evidence="1">Membrane</location>
        <topology evidence="1">Multi-pass membrane protein</topology>
    </subcellularLocation>
</comment>
<accession>A0ABT7C650</accession>
<dbReference type="InterPro" id="IPR012506">
    <property type="entry name" value="TMEM86B-like"/>
</dbReference>
<evidence type="ECO:0000256" key="1">
    <source>
        <dbReference type="ARBA" id="ARBA00004141"/>
    </source>
</evidence>
<evidence type="ECO:0000256" key="6">
    <source>
        <dbReference type="SAM" id="Phobius"/>
    </source>
</evidence>
<keyword evidence="4 6" id="KW-1133">Transmembrane helix</keyword>
<feature type="transmembrane region" description="Helical" evidence="6">
    <location>
        <begin position="87"/>
        <end position="106"/>
    </location>
</feature>
<evidence type="ECO:0000256" key="4">
    <source>
        <dbReference type="ARBA" id="ARBA00022989"/>
    </source>
</evidence>
<dbReference type="EMBL" id="PXVD01000005">
    <property type="protein sequence ID" value="MDJ1370515.1"/>
    <property type="molecule type" value="Genomic_DNA"/>
</dbReference>
<gene>
    <name evidence="7" type="ORF">C7K25_03865</name>
</gene>
<dbReference type="RefSeq" id="WP_026936202.1">
    <property type="nucleotide sequence ID" value="NZ_CP028426.1"/>
</dbReference>
<dbReference type="PANTHER" id="PTHR31885:SF6">
    <property type="entry name" value="GH04784P"/>
    <property type="match status" value="1"/>
</dbReference>
<evidence type="ECO:0000256" key="2">
    <source>
        <dbReference type="ARBA" id="ARBA00007375"/>
    </source>
</evidence>
<dbReference type="PANTHER" id="PTHR31885">
    <property type="entry name" value="GH04784P"/>
    <property type="match status" value="1"/>
</dbReference>
<feature type="transmembrane region" description="Helical" evidence="6">
    <location>
        <begin position="32"/>
        <end position="53"/>
    </location>
</feature>
<dbReference type="Pfam" id="PF07947">
    <property type="entry name" value="YhhN"/>
    <property type="match status" value="1"/>
</dbReference>
<keyword evidence="5 6" id="KW-0472">Membrane</keyword>
<name>A0ABT7C650_9MICO</name>
<evidence type="ECO:0000313" key="8">
    <source>
        <dbReference type="Proteomes" id="UP001170379"/>
    </source>
</evidence>
<evidence type="ECO:0000256" key="5">
    <source>
        <dbReference type="ARBA" id="ARBA00023136"/>
    </source>
</evidence>
<feature type="transmembrane region" description="Helical" evidence="6">
    <location>
        <begin position="118"/>
        <end position="135"/>
    </location>
</feature>